<dbReference type="Proteomes" id="UP001296104">
    <property type="component" value="Unassembled WGS sequence"/>
</dbReference>
<feature type="region of interest" description="Disordered" evidence="5">
    <location>
        <begin position="238"/>
        <end position="259"/>
    </location>
</feature>
<organism evidence="7 8">
    <name type="scientific">Lecanosticta acicola</name>
    <dbReference type="NCBI Taxonomy" id="111012"/>
    <lineage>
        <taxon>Eukaryota</taxon>
        <taxon>Fungi</taxon>
        <taxon>Dikarya</taxon>
        <taxon>Ascomycota</taxon>
        <taxon>Pezizomycotina</taxon>
        <taxon>Dothideomycetes</taxon>
        <taxon>Dothideomycetidae</taxon>
        <taxon>Mycosphaerellales</taxon>
        <taxon>Mycosphaerellaceae</taxon>
        <taxon>Lecanosticta</taxon>
    </lineage>
</organism>
<evidence type="ECO:0000256" key="5">
    <source>
        <dbReference type="SAM" id="MobiDB-lite"/>
    </source>
</evidence>
<evidence type="ECO:0000256" key="4">
    <source>
        <dbReference type="ARBA" id="ARBA00035129"/>
    </source>
</evidence>
<accession>A0AAI8Z8S7</accession>
<proteinExistence type="inferred from homology"/>
<feature type="domain" description="Small ribosomal subunit protein mS41 SAM" evidence="6">
    <location>
        <begin position="52"/>
        <end position="108"/>
    </location>
</feature>
<dbReference type="InterPro" id="IPR039603">
    <property type="entry name" value="Ribosomal_mS41"/>
</dbReference>
<evidence type="ECO:0000256" key="1">
    <source>
        <dbReference type="ARBA" id="ARBA00004173"/>
    </source>
</evidence>
<sequence length="259" mass="28958">MAAKRSLPLLSLPSPLRTSTCIQCQRQQVRALHKLNAPAIRIPKPTPFVPDPTAFLTLIGRNMSAHAAKIPSWEALFSLSGQQLKASGIEPARARRYLMWWRERFRNGIMGIGGDLKEVKDGIAELRIAEIPNEKLHATISQDEGMKKVVVNVPPTVVLPEDPANPRPKERKKNVLEALAPPMRMSPKQAHVVKGMKIVQGSTIGGTGVEYVKGHQGVAKLRVQEGLWEQKRGRKIDGGERRRAMVRFKRRATERKNSR</sequence>
<evidence type="ECO:0000256" key="3">
    <source>
        <dbReference type="ARBA" id="ARBA00023128"/>
    </source>
</evidence>
<evidence type="ECO:0000259" key="6">
    <source>
        <dbReference type="SMART" id="SM01238"/>
    </source>
</evidence>
<comment type="similarity">
    <text evidence="2">Belongs to the mitochondrion-specific ribosomal protein mS41 family.</text>
</comment>
<evidence type="ECO:0000313" key="7">
    <source>
        <dbReference type="EMBL" id="CAK4034558.1"/>
    </source>
</evidence>
<dbReference type="InterPro" id="IPR019083">
    <property type="entry name" value="SAM_Ribosomal_mS41"/>
</dbReference>
<keyword evidence="3" id="KW-0496">Mitochondrion</keyword>
<protein>
    <recommendedName>
        <fullName evidence="4">Small ribosomal subunit protein mS41</fullName>
    </recommendedName>
</protein>
<dbReference type="PANTHER" id="PTHR28235">
    <property type="entry name" value="PROTEIN FYV4, MITOCHONDRIAL"/>
    <property type="match status" value="1"/>
</dbReference>
<feature type="compositionally biased region" description="Basic residues" evidence="5">
    <location>
        <begin position="244"/>
        <end position="253"/>
    </location>
</feature>
<dbReference type="Pfam" id="PF09597">
    <property type="entry name" value="SAM_Ribosomal_mS41"/>
    <property type="match status" value="1"/>
</dbReference>
<gene>
    <name evidence="7" type="ORF">LECACI_7A009716</name>
</gene>
<comment type="subcellular location">
    <subcellularLocation>
        <location evidence="1">Mitochondrion</location>
    </subcellularLocation>
</comment>
<keyword evidence="8" id="KW-1185">Reference proteome</keyword>
<evidence type="ECO:0000256" key="2">
    <source>
        <dbReference type="ARBA" id="ARBA00010492"/>
    </source>
</evidence>
<dbReference type="SMART" id="SM01238">
    <property type="entry name" value="IGR"/>
    <property type="match status" value="1"/>
</dbReference>
<dbReference type="AlphaFoldDB" id="A0AAI8Z8S7"/>
<dbReference type="EMBL" id="CAVMBE010000123">
    <property type="protein sequence ID" value="CAK4034558.1"/>
    <property type="molecule type" value="Genomic_DNA"/>
</dbReference>
<comment type="caution">
    <text evidence="7">The sequence shown here is derived from an EMBL/GenBank/DDBJ whole genome shotgun (WGS) entry which is preliminary data.</text>
</comment>
<evidence type="ECO:0000313" key="8">
    <source>
        <dbReference type="Proteomes" id="UP001296104"/>
    </source>
</evidence>
<reference evidence="7" key="1">
    <citation type="submission" date="2023-11" db="EMBL/GenBank/DDBJ databases">
        <authorList>
            <person name="Alioto T."/>
            <person name="Alioto T."/>
            <person name="Gomez Garrido J."/>
        </authorList>
    </citation>
    <scope>NUCLEOTIDE SEQUENCE</scope>
</reference>
<dbReference type="PANTHER" id="PTHR28235:SF1">
    <property type="entry name" value="SMALL RIBOSOMAL SUBUNIT PROTEIN MS41"/>
    <property type="match status" value="1"/>
</dbReference>
<name>A0AAI8Z8S7_9PEZI</name>
<dbReference type="GO" id="GO:0005739">
    <property type="term" value="C:mitochondrion"/>
    <property type="evidence" value="ECO:0007669"/>
    <property type="project" value="UniProtKB-SubCell"/>
</dbReference>